<evidence type="ECO:0000313" key="18">
    <source>
        <dbReference type="Proteomes" id="UP001164929"/>
    </source>
</evidence>
<dbReference type="PROSITE" id="PS51762">
    <property type="entry name" value="GH16_2"/>
    <property type="match status" value="2"/>
</dbReference>
<keyword evidence="10" id="KW-1015">Disulfide bond</keyword>
<dbReference type="AlphaFoldDB" id="A0AAD6PR12"/>
<keyword evidence="9" id="KW-0378">Hydrolase</keyword>
<feature type="chain" id="PRO_5042168623" description="xyloglucan:xyloglucosyl transferase" evidence="15">
    <location>
        <begin position="31"/>
        <end position="599"/>
    </location>
</feature>
<keyword evidence="18" id="KW-1185">Reference proteome</keyword>
<keyword evidence="5" id="KW-0052">Apoplast</keyword>
<protein>
    <recommendedName>
        <fullName evidence="3">xyloglucan:xyloglucosyl transferase</fullName>
        <ecNumber evidence="3">2.4.1.207</ecNumber>
    </recommendedName>
</protein>
<feature type="domain" description="GH16" evidence="16">
    <location>
        <begin position="1"/>
        <end position="221"/>
    </location>
</feature>
<dbReference type="Pfam" id="PF06955">
    <property type="entry name" value="XET_C"/>
    <property type="match status" value="2"/>
</dbReference>
<accession>A0AAD6PR12</accession>
<dbReference type="GO" id="GO:0016762">
    <property type="term" value="F:xyloglucan:xyloglucosyl transferase activity"/>
    <property type="evidence" value="ECO:0007669"/>
    <property type="project" value="UniProtKB-EC"/>
</dbReference>
<comment type="caution">
    <text evidence="17">The sequence shown here is derived from an EMBL/GenBank/DDBJ whole genome shotgun (WGS) entry which is preliminary data.</text>
</comment>
<dbReference type="InterPro" id="IPR044791">
    <property type="entry name" value="Beta-glucanase/XTH"/>
</dbReference>
<dbReference type="Gene3D" id="2.60.120.200">
    <property type="match status" value="2"/>
</dbReference>
<evidence type="ECO:0000256" key="6">
    <source>
        <dbReference type="ARBA" id="ARBA00022525"/>
    </source>
</evidence>
<comment type="subcellular location">
    <subcellularLocation>
        <location evidence="1">Secreted</location>
        <location evidence="1">Cell wall</location>
    </subcellularLocation>
    <subcellularLocation>
        <location evidence="2">Secreted</location>
        <location evidence="2">Extracellular space</location>
        <location evidence="2">Apoplast</location>
    </subcellularLocation>
</comment>
<gene>
    <name evidence="17" type="ORF">NC653_039861</name>
</gene>
<dbReference type="GO" id="GO:0004553">
    <property type="term" value="F:hydrolase activity, hydrolyzing O-glycosyl compounds"/>
    <property type="evidence" value="ECO:0007669"/>
    <property type="project" value="InterPro"/>
</dbReference>
<dbReference type="GO" id="GO:0042546">
    <property type="term" value="P:cell wall biogenesis"/>
    <property type="evidence" value="ECO:0007669"/>
    <property type="project" value="InterPro"/>
</dbReference>
<evidence type="ECO:0000256" key="13">
    <source>
        <dbReference type="ARBA" id="ARBA00034022"/>
    </source>
</evidence>
<name>A0AAD6PR12_9ROSI</name>
<reference evidence="17 18" key="1">
    <citation type="journal article" date="2023" name="Mol. Ecol. Resour.">
        <title>Chromosome-level genome assembly of a triploid poplar Populus alba 'Berolinensis'.</title>
        <authorList>
            <person name="Chen S."/>
            <person name="Yu Y."/>
            <person name="Wang X."/>
            <person name="Wang S."/>
            <person name="Zhang T."/>
            <person name="Zhou Y."/>
            <person name="He R."/>
            <person name="Meng N."/>
            <person name="Wang Y."/>
            <person name="Liu W."/>
            <person name="Liu Z."/>
            <person name="Liu J."/>
            <person name="Guo Q."/>
            <person name="Huang H."/>
            <person name="Sederoff R.R."/>
            <person name="Wang G."/>
            <person name="Qu G."/>
            <person name="Chen S."/>
        </authorList>
    </citation>
    <scope>NUCLEOTIDE SEQUENCE [LARGE SCALE GENOMIC DNA]</scope>
    <source>
        <strain evidence="17">SC-2020</strain>
    </source>
</reference>
<dbReference type="PANTHER" id="PTHR31062">
    <property type="entry name" value="XYLOGLUCAN ENDOTRANSGLUCOSYLASE/HYDROLASE PROTEIN 8-RELATED"/>
    <property type="match status" value="1"/>
</dbReference>
<dbReference type="Proteomes" id="UP001164929">
    <property type="component" value="Chromosome 18"/>
</dbReference>
<dbReference type="InterPro" id="IPR008263">
    <property type="entry name" value="GH16_AS"/>
</dbReference>
<evidence type="ECO:0000256" key="15">
    <source>
        <dbReference type="SAM" id="SignalP"/>
    </source>
</evidence>
<dbReference type="PRINTS" id="PR00737">
    <property type="entry name" value="GLHYDRLASE16"/>
</dbReference>
<evidence type="ECO:0000256" key="4">
    <source>
        <dbReference type="ARBA" id="ARBA00022512"/>
    </source>
</evidence>
<evidence type="ECO:0000256" key="7">
    <source>
        <dbReference type="ARBA" id="ARBA00022679"/>
    </source>
</evidence>
<dbReference type="CDD" id="cd02176">
    <property type="entry name" value="GH16_XET"/>
    <property type="match status" value="2"/>
</dbReference>
<dbReference type="Pfam" id="PF00722">
    <property type="entry name" value="Glyco_hydro_16"/>
    <property type="match status" value="2"/>
</dbReference>
<dbReference type="PROSITE" id="PS01034">
    <property type="entry name" value="GH16_1"/>
    <property type="match status" value="2"/>
</dbReference>
<evidence type="ECO:0000256" key="2">
    <source>
        <dbReference type="ARBA" id="ARBA00004271"/>
    </source>
</evidence>
<keyword evidence="4" id="KW-0134">Cell wall</keyword>
<dbReference type="InterPro" id="IPR008264">
    <property type="entry name" value="Beta_glucanase"/>
</dbReference>
<keyword evidence="7" id="KW-0808">Transferase</keyword>
<keyword evidence="8 15" id="KW-0732">Signal</keyword>
<sequence>MAACPSDPNPLLLLLMISLLVGSDLVLVDAGSFYQDVDIIWGDGRAKILNNGYLLTLSLDRASGSGFQSKNEYFFGKFDIQLKLVPGNSAGTVTTFYLHSQGSAWDEIDFEFLGNLSGDPYLVHTNVYTQGKGDREQQFYLWFDPTADFHTYSVLWNPRHIVFYVDGRPIREFKNMESIGVPYPKRQSMRMYASIWNADDWATRGGLVKTDWTQAPFTVSYRNFNSQACIWSNGVSSCNNSTTNRWYSQELDSTGQKQLKWVQENYMVYNYCTDTKRFPQGLPLECNATKNALFESIYNFWISFPPCMGSESMASCKPSTGILNFLLISLLDSSLIVSCIASKFYQEFDITWGNGRGKILNNGDLLTLSLDKASGSGFQSKKEYLFGKIDMQLKLVPGNSAGTVTAYYLKSPGNSWDELDFEFLGNLSGDPYTLHTNVYSQGKGDREQQFRLWFDPTAGFHTYSILWNPKLIIFSVDGKPIREFKNLESIGVPFPKKQQMRIYSSLWNADDWATRGGLIKTDWTRAPFTASYRNFNADACIWSSGRAACPSKNSWLWKQLDATSLQRLKWVQKNFMIYNYCTDTKRFPLGFPPECSVNM</sequence>
<evidence type="ECO:0000259" key="16">
    <source>
        <dbReference type="PROSITE" id="PS51762"/>
    </source>
</evidence>
<keyword evidence="6" id="KW-0964">Secreted</keyword>
<dbReference type="InterPro" id="IPR013320">
    <property type="entry name" value="ConA-like_dom_sf"/>
</dbReference>
<evidence type="ECO:0000256" key="12">
    <source>
        <dbReference type="ARBA" id="ARBA00023295"/>
    </source>
</evidence>
<feature type="active site" description="Nucleophile" evidence="14">
    <location>
        <position position="107"/>
    </location>
</feature>
<feature type="domain" description="GH16" evidence="16">
    <location>
        <begin position="298"/>
        <end position="532"/>
    </location>
</feature>
<evidence type="ECO:0000256" key="1">
    <source>
        <dbReference type="ARBA" id="ARBA00004191"/>
    </source>
</evidence>
<evidence type="ECO:0000313" key="17">
    <source>
        <dbReference type="EMBL" id="KAJ6958018.1"/>
    </source>
</evidence>
<dbReference type="FunFam" id="2.60.120.200:FF:000025">
    <property type="entry name" value="Xyloglucan endotransglucosylase/hydrolase"/>
    <property type="match status" value="2"/>
</dbReference>
<evidence type="ECO:0000256" key="11">
    <source>
        <dbReference type="ARBA" id="ARBA00023180"/>
    </source>
</evidence>
<feature type="signal peptide" evidence="15">
    <location>
        <begin position="1"/>
        <end position="30"/>
    </location>
</feature>
<keyword evidence="11" id="KW-0325">Glycoprotein</keyword>
<dbReference type="EMBL" id="JAQIZT010000018">
    <property type="protein sequence ID" value="KAJ6958018.1"/>
    <property type="molecule type" value="Genomic_DNA"/>
</dbReference>
<evidence type="ECO:0000256" key="5">
    <source>
        <dbReference type="ARBA" id="ARBA00022523"/>
    </source>
</evidence>
<dbReference type="GO" id="GO:0010411">
    <property type="term" value="P:xyloglucan metabolic process"/>
    <property type="evidence" value="ECO:0007669"/>
    <property type="project" value="InterPro"/>
</dbReference>
<dbReference type="SUPFAM" id="SSF49899">
    <property type="entry name" value="Concanavalin A-like lectins/glucanases"/>
    <property type="match status" value="2"/>
</dbReference>
<evidence type="ECO:0000256" key="3">
    <source>
        <dbReference type="ARBA" id="ARBA00012152"/>
    </source>
</evidence>
<dbReference type="InterPro" id="IPR000757">
    <property type="entry name" value="Beta-glucanase-like"/>
</dbReference>
<evidence type="ECO:0000256" key="10">
    <source>
        <dbReference type="ARBA" id="ARBA00023157"/>
    </source>
</evidence>
<dbReference type="InterPro" id="IPR010713">
    <property type="entry name" value="XET_C"/>
</dbReference>
<evidence type="ECO:0000256" key="9">
    <source>
        <dbReference type="ARBA" id="ARBA00022801"/>
    </source>
</evidence>
<feature type="active site" description="Proton donor" evidence="14">
    <location>
        <position position="111"/>
    </location>
</feature>
<proteinExistence type="predicted"/>
<dbReference type="InterPro" id="IPR016455">
    <property type="entry name" value="XTH"/>
</dbReference>
<dbReference type="GO" id="GO:0048046">
    <property type="term" value="C:apoplast"/>
    <property type="evidence" value="ECO:0007669"/>
    <property type="project" value="UniProtKB-SubCell"/>
</dbReference>
<evidence type="ECO:0000256" key="8">
    <source>
        <dbReference type="ARBA" id="ARBA00022729"/>
    </source>
</evidence>
<organism evidence="17 18">
    <name type="scientific">Populus alba x Populus x berolinensis</name>
    <dbReference type="NCBI Taxonomy" id="444605"/>
    <lineage>
        <taxon>Eukaryota</taxon>
        <taxon>Viridiplantae</taxon>
        <taxon>Streptophyta</taxon>
        <taxon>Embryophyta</taxon>
        <taxon>Tracheophyta</taxon>
        <taxon>Spermatophyta</taxon>
        <taxon>Magnoliopsida</taxon>
        <taxon>eudicotyledons</taxon>
        <taxon>Gunneridae</taxon>
        <taxon>Pentapetalae</taxon>
        <taxon>rosids</taxon>
        <taxon>fabids</taxon>
        <taxon>Malpighiales</taxon>
        <taxon>Salicaceae</taxon>
        <taxon>Saliceae</taxon>
        <taxon>Populus</taxon>
    </lineage>
</organism>
<keyword evidence="12" id="KW-0326">Glycosidase</keyword>
<comment type="catalytic activity">
    <reaction evidence="13">
        <text>breaks a beta-(1-&gt;4) bond in the backbone of a xyloglucan and transfers the xyloglucanyl segment on to O-4 of the non-reducing terminal glucose residue of an acceptor, which can be a xyloglucan or an oligosaccharide of xyloglucan.</text>
        <dbReference type="EC" id="2.4.1.207"/>
    </reaction>
</comment>
<dbReference type="EC" id="2.4.1.207" evidence="3"/>
<evidence type="ECO:0000256" key="14">
    <source>
        <dbReference type="PIRSR" id="PIRSR608264-1"/>
    </source>
</evidence>